<sequence length="94" mass="10755">MGLQSGWERRLLMQGASFTYVGGVKWKEKSQSWKYALDQPRGKDGEKEEARNLMFTISTMVNGGEEVKLEITLFDCLIPQGMYVFFLNVLLLTV</sequence>
<evidence type="ECO:0000313" key="2">
    <source>
        <dbReference type="Proteomes" id="UP000670092"/>
    </source>
</evidence>
<comment type="caution">
    <text evidence="1">The sequence shown here is derived from an EMBL/GenBank/DDBJ whole genome shotgun (WGS) entry which is preliminary data.</text>
</comment>
<name>A0A8H7YBU5_AJECA</name>
<dbReference type="Proteomes" id="UP000670092">
    <property type="component" value="Unassembled WGS sequence"/>
</dbReference>
<accession>A0A8H7YBU5</accession>
<organism evidence="1 2">
    <name type="scientific">Ajellomyces capsulatus</name>
    <name type="common">Darling's disease fungus</name>
    <name type="synonym">Histoplasma capsulatum</name>
    <dbReference type="NCBI Taxonomy" id="5037"/>
    <lineage>
        <taxon>Eukaryota</taxon>
        <taxon>Fungi</taxon>
        <taxon>Dikarya</taxon>
        <taxon>Ascomycota</taxon>
        <taxon>Pezizomycotina</taxon>
        <taxon>Eurotiomycetes</taxon>
        <taxon>Eurotiomycetidae</taxon>
        <taxon>Onygenales</taxon>
        <taxon>Ajellomycetaceae</taxon>
        <taxon>Histoplasma</taxon>
    </lineage>
</organism>
<dbReference type="EMBL" id="JAEVHI010000006">
    <property type="protein sequence ID" value="KAG5288532.1"/>
    <property type="molecule type" value="Genomic_DNA"/>
</dbReference>
<proteinExistence type="predicted"/>
<reference evidence="1 2" key="1">
    <citation type="submission" date="2021-01" db="EMBL/GenBank/DDBJ databases">
        <title>Chromosome-level genome assembly of a human fungal pathogen reveals clustering of transcriptionally co-regulated genes.</title>
        <authorList>
            <person name="Voorhies M."/>
            <person name="Cohen S."/>
            <person name="Shea T.P."/>
            <person name="Petrus S."/>
            <person name="Munoz J.F."/>
            <person name="Poplawski S."/>
            <person name="Goldman W.E."/>
            <person name="Michael T."/>
            <person name="Cuomo C.A."/>
            <person name="Sil A."/>
            <person name="Beyhan S."/>
        </authorList>
    </citation>
    <scope>NUCLEOTIDE SEQUENCE [LARGE SCALE GENOMIC DNA]</scope>
    <source>
        <strain evidence="1 2">G184AR</strain>
    </source>
</reference>
<dbReference type="VEuPathDB" id="FungiDB:I7I52_12047"/>
<gene>
    <name evidence="1" type="ORF">I7I52_12047</name>
</gene>
<dbReference type="AlphaFoldDB" id="A0A8H7YBU5"/>
<evidence type="ECO:0000313" key="1">
    <source>
        <dbReference type="EMBL" id="KAG5288532.1"/>
    </source>
</evidence>
<protein>
    <submittedName>
        <fullName evidence="1">NSIG domain-containing protein</fullName>
    </submittedName>
</protein>